<feature type="region of interest" description="Disordered" evidence="4">
    <location>
        <begin position="758"/>
        <end position="783"/>
    </location>
</feature>
<dbReference type="SUPFAM" id="SSF46689">
    <property type="entry name" value="Homeodomain-like"/>
    <property type="match status" value="2"/>
</dbReference>
<accession>A0ABQ4MB41</accession>
<evidence type="ECO:0000256" key="1">
    <source>
        <dbReference type="ARBA" id="ARBA00023015"/>
    </source>
</evidence>
<dbReference type="Pfam" id="PF12833">
    <property type="entry name" value="HTH_18"/>
    <property type="match status" value="1"/>
</dbReference>
<keyword evidence="1" id="KW-0805">Transcription regulation</keyword>
<feature type="transmembrane region" description="Helical" evidence="5">
    <location>
        <begin position="297"/>
        <end position="319"/>
    </location>
</feature>
<dbReference type="PROSITE" id="PS01124">
    <property type="entry name" value="HTH_ARAC_FAMILY_2"/>
    <property type="match status" value="1"/>
</dbReference>
<dbReference type="Gene3D" id="1.10.10.60">
    <property type="entry name" value="Homeodomain-like"/>
    <property type="match status" value="2"/>
</dbReference>
<evidence type="ECO:0000256" key="5">
    <source>
        <dbReference type="SAM" id="Phobius"/>
    </source>
</evidence>
<organism evidence="7 8">
    <name type="scientific">Paenibacillus vini</name>
    <dbReference type="NCBI Taxonomy" id="1476024"/>
    <lineage>
        <taxon>Bacteria</taxon>
        <taxon>Bacillati</taxon>
        <taxon>Bacillota</taxon>
        <taxon>Bacilli</taxon>
        <taxon>Bacillales</taxon>
        <taxon>Paenibacillaceae</taxon>
        <taxon>Paenibacillus</taxon>
    </lineage>
</organism>
<evidence type="ECO:0000256" key="4">
    <source>
        <dbReference type="SAM" id="MobiDB-lite"/>
    </source>
</evidence>
<dbReference type="RefSeq" id="WP_213654827.1">
    <property type="nucleotide sequence ID" value="NZ_BOSL01000006.1"/>
</dbReference>
<proteinExistence type="predicted"/>
<keyword evidence="2" id="KW-0238">DNA-binding</keyword>
<dbReference type="PANTHER" id="PTHR43280:SF10">
    <property type="entry name" value="REGULATORY PROTEIN POCR"/>
    <property type="match status" value="1"/>
</dbReference>
<evidence type="ECO:0000259" key="6">
    <source>
        <dbReference type="PROSITE" id="PS01124"/>
    </source>
</evidence>
<keyword evidence="5" id="KW-1133">Transmembrane helix</keyword>
<dbReference type="Proteomes" id="UP000679992">
    <property type="component" value="Unassembled WGS sequence"/>
</dbReference>
<gene>
    <name evidence="7" type="primary">ytdP</name>
    <name evidence="7" type="ORF">J42TS3_22530</name>
</gene>
<dbReference type="Gene3D" id="3.30.450.20">
    <property type="entry name" value="PAS domain"/>
    <property type="match status" value="1"/>
</dbReference>
<dbReference type="InterPro" id="IPR041522">
    <property type="entry name" value="CdaR_GGDEF"/>
</dbReference>
<keyword evidence="3" id="KW-0804">Transcription</keyword>
<reference evidence="7 8" key="1">
    <citation type="submission" date="2021-03" db="EMBL/GenBank/DDBJ databases">
        <title>Antimicrobial resistance genes in bacteria isolated from Japanese honey, and their potential for conferring macrolide and lincosamide resistance in the American foulbrood pathogen Paenibacillus larvae.</title>
        <authorList>
            <person name="Okamoto M."/>
            <person name="Kumagai M."/>
            <person name="Kanamori H."/>
            <person name="Takamatsu D."/>
        </authorList>
    </citation>
    <scope>NUCLEOTIDE SEQUENCE [LARGE SCALE GENOMIC DNA]</scope>
    <source>
        <strain evidence="7 8">J42TS3</strain>
    </source>
</reference>
<feature type="compositionally biased region" description="Polar residues" evidence="4">
    <location>
        <begin position="770"/>
        <end position="783"/>
    </location>
</feature>
<feature type="transmembrane region" description="Helical" evidence="5">
    <location>
        <begin position="12"/>
        <end position="31"/>
    </location>
</feature>
<keyword evidence="5" id="KW-0472">Membrane</keyword>
<keyword evidence="8" id="KW-1185">Reference proteome</keyword>
<comment type="caution">
    <text evidence="7">The sequence shown here is derived from an EMBL/GenBank/DDBJ whole genome shotgun (WGS) entry which is preliminary data.</text>
</comment>
<name>A0ABQ4MB41_9BACL</name>
<evidence type="ECO:0000256" key="3">
    <source>
        <dbReference type="ARBA" id="ARBA00023163"/>
    </source>
</evidence>
<dbReference type="SMART" id="SM00342">
    <property type="entry name" value="HTH_ARAC"/>
    <property type="match status" value="1"/>
</dbReference>
<dbReference type="EMBL" id="BOSL01000006">
    <property type="protein sequence ID" value="GIP53218.1"/>
    <property type="molecule type" value="Genomic_DNA"/>
</dbReference>
<dbReference type="InterPro" id="IPR018060">
    <property type="entry name" value="HTH_AraC"/>
</dbReference>
<evidence type="ECO:0000313" key="8">
    <source>
        <dbReference type="Proteomes" id="UP000679992"/>
    </source>
</evidence>
<protein>
    <submittedName>
        <fullName evidence="7">HTH-type transcriptional regulator YtdP</fullName>
    </submittedName>
</protein>
<evidence type="ECO:0000256" key="2">
    <source>
        <dbReference type="ARBA" id="ARBA00023125"/>
    </source>
</evidence>
<evidence type="ECO:0000313" key="7">
    <source>
        <dbReference type="EMBL" id="GIP53218.1"/>
    </source>
</evidence>
<feature type="domain" description="HTH araC/xylS-type" evidence="6">
    <location>
        <begin position="669"/>
        <end position="767"/>
    </location>
</feature>
<sequence>MRPLSFLSKLTIFTFVISTLPVLFIGSFSYLTSSREIQKNVNQNKMELISQINTNVERKLTTVNQTLNQVVNSSVLKRALNSPLNENDFILYNELRNEIRNMQSFDTKLEDVILLNQQQNWMVKNSGLYRLNEYKDHAQLTNLLNISDNTSWVLNPSSWFYSEESMNGAKCSYSISLIKKLPTSKLHKYGLAMANIPACSLQDVINSDAPPLDNIIVIDEKNRILLHPDLELIGKPIEESGFSGVSLISDDARPSGQFETQMNKEDYSVTYLRSQLNGWVYLSVTSIDSLTKESNKIGIYTAMVCLLMLVLSILLAWIGSRRMYTPIERLLNQIGQRKTDFKSRHVSEFQMIGEQMHHLFQSKSQLEKEIRQHIRQVRTFSLIQAFQGNYRKRELLENLEQFGYRNQIEKWNTMAVITLAIDFSDDTDYEKKDLNLLLFAAHNMIEELVEPDHRLAPVIMDQVIVVLLGSEDDDAVAFHQRLYSLTEMLQQEINRCLKLQVSIGLSLPFQSLHKISIAYREGLEALKYRIKLGKGVIIQYENINSGKHYLNLNYPSHKENDLMDAIKLAETEKAKELVSQLFTTIFAQELTPQEYQIPLTRLLNNLLIMMQESGISMNQIYHANGSLYEELLELHTVAEIEDWFWSMVIYPMIKIFNSRQNAQYHNISEKIIDLVQHGYDTDLTLEECASRLHYNANYISSIFKKETQYYFSEYLTMYRFKMAKKWLEETDMPIKDIAAKLRYNNSQNFIRSFRKQEGMTPGQYRDSHTASKSNQKPGTSAQG</sequence>
<dbReference type="InterPro" id="IPR009057">
    <property type="entry name" value="Homeodomain-like_sf"/>
</dbReference>
<dbReference type="Pfam" id="PF17853">
    <property type="entry name" value="GGDEF_2"/>
    <property type="match status" value="1"/>
</dbReference>
<dbReference type="PANTHER" id="PTHR43280">
    <property type="entry name" value="ARAC-FAMILY TRANSCRIPTIONAL REGULATOR"/>
    <property type="match status" value="1"/>
</dbReference>
<keyword evidence="5" id="KW-0812">Transmembrane</keyword>